<protein>
    <submittedName>
        <fullName evidence="2">Uncharacterized protein</fullName>
    </submittedName>
</protein>
<dbReference type="Proteomes" id="UP001341840">
    <property type="component" value="Unassembled WGS sequence"/>
</dbReference>
<evidence type="ECO:0000256" key="1">
    <source>
        <dbReference type="SAM" id="MobiDB-lite"/>
    </source>
</evidence>
<feature type="compositionally biased region" description="Polar residues" evidence="1">
    <location>
        <begin position="110"/>
        <end position="123"/>
    </location>
</feature>
<dbReference type="EMBL" id="JASCZI010030414">
    <property type="protein sequence ID" value="MED6122380.1"/>
    <property type="molecule type" value="Genomic_DNA"/>
</dbReference>
<accession>A0ABU6REH3</accession>
<sequence length="154" mass="17197">MANVGGLEESSGDAYDWVSDAVLSISSMFVDVEGVKRLGAPSLWVKKGKDVKVEFLSCSTFERVCHKGKNADWFYMYTCVLVEIETKVPDCSTAGLKSFIKQRDEKEVSTSRVIKTEQGSEVNKPTERKKKINMKRMSSEEASGKKVIDLTEGR</sequence>
<comment type="caution">
    <text evidence="2">The sequence shown here is derived from an EMBL/GenBank/DDBJ whole genome shotgun (WGS) entry which is preliminary data.</text>
</comment>
<proteinExistence type="predicted"/>
<keyword evidence="3" id="KW-1185">Reference proteome</keyword>
<evidence type="ECO:0000313" key="3">
    <source>
        <dbReference type="Proteomes" id="UP001341840"/>
    </source>
</evidence>
<evidence type="ECO:0000313" key="2">
    <source>
        <dbReference type="EMBL" id="MED6122380.1"/>
    </source>
</evidence>
<name>A0ABU6REH3_9FABA</name>
<gene>
    <name evidence="2" type="ORF">PIB30_039213</name>
</gene>
<reference evidence="2 3" key="1">
    <citation type="journal article" date="2023" name="Plants (Basel)">
        <title>Bridging the Gap: Combining Genomics and Transcriptomics Approaches to Understand Stylosanthes scabra, an Orphan Legume from the Brazilian Caatinga.</title>
        <authorList>
            <person name="Ferreira-Neto J.R.C."/>
            <person name="da Silva M.D."/>
            <person name="Binneck E."/>
            <person name="de Melo N.F."/>
            <person name="da Silva R.H."/>
            <person name="de Melo A.L.T.M."/>
            <person name="Pandolfi V."/>
            <person name="Bustamante F.O."/>
            <person name="Brasileiro-Vidal A.C."/>
            <person name="Benko-Iseppon A.M."/>
        </authorList>
    </citation>
    <scope>NUCLEOTIDE SEQUENCE [LARGE SCALE GENOMIC DNA]</scope>
    <source>
        <tissue evidence="2">Leaves</tissue>
    </source>
</reference>
<organism evidence="2 3">
    <name type="scientific">Stylosanthes scabra</name>
    <dbReference type="NCBI Taxonomy" id="79078"/>
    <lineage>
        <taxon>Eukaryota</taxon>
        <taxon>Viridiplantae</taxon>
        <taxon>Streptophyta</taxon>
        <taxon>Embryophyta</taxon>
        <taxon>Tracheophyta</taxon>
        <taxon>Spermatophyta</taxon>
        <taxon>Magnoliopsida</taxon>
        <taxon>eudicotyledons</taxon>
        <taxon>Gunneridae</taxon>
        <taxon>Pentapetalae</taxon>
        <taxon>rosids</taxon>
        <taxon>fabids</taxon>
        <taxon>Fabales</taxon>
        <taxon>Fabaceae</taxon>
        <taxon>Papilionoideae</taxon>
        <taxon>50 kb inversion clade</taxon>
        <taxon>dalbergioids sensu lato</taxon>
        <taxon>Dalbergieae</taxon>
        <taxon>Pterocarpus clade</taxon>
        <taxon>Stylosanthes</taxon>
    </lineage>
</organism>
<feature type="region of interest" description="Disordered" evidence="1">
    <location>
        <begin position="109"/>
        <end position="154"/>
    </location>
</feature>
<feature type="compositionally biased region" description="Basic and acidic residues" evidence="1">
    <location>
        <begin position="137"/>
        <end position="154"/>
    </location>
</feature>